<organism evidence="2 3">
    <name type="scientific">Plasmodium ovale curtisi</name>
    <dbReference type="NCBI Taxonomy" id="864141"/>
    <lineage>
        <taxon>Eukaryota</taxon>
        <taxon>Sar</taxon>
        <taxon>Alveolata</taxon>
        <taxon>Apicomplexa</taxon>
        <taxon>Aconoidasida</taxon>
        <taxon>Haemosporida</taxon>
        <taxon>Plasmodiidae</taxon>
        <taxon>Plasmodium</taxon>
        <taxon>Plasmodium (Plasmodium)</taxon>
    </lineage>
</organism>
<dbReference type="EMBL" id="FLQV01000685">
    <property type="protein sequence ID" value="SBS97315.1"/>
    <property type="molecule type" value="Genomic_DNA"/>
</dbReference>
<dbReference type="Pfam" id="PF09808">
    <property type="entry name" value="SNAPC1"/>
    <property type="match status" value="1"/>
</dbReference>
<proteinExistence type="predicted"/>
<feature type="compositionally biased region" description="Low complexity" evidence="1">
    <location>
        <begin position="505"/>
        <end position="518"/>
    </location>
</feature>
<reference evidence="3" key="1">
    <citation type="submission" date="2016-05" db="EMBL/GenBank/DDBJ databases">
        <authorList>
            <person name="Naeem Raeece"/>
        </authorList>
    </citation>
    <scope>NUCLEOTIDE SEQUENCE [LARGE SCALE GENOMIC DNA]</scope>
</reference>
<dbReference type="AlphaFoldDB" id="A0A1A8WWH3"/>
<name>A0A1A8WWH3_PLAOA</name>
<feature type="region of interest" description="Disordered" evidence="1">
    <location>
        <begin position="505"/>
        <end position="538"/>
    </location>
</feature>
<evidence type="ECO:0000313" key="2">
    <source>
        <dbReference type="EMBL" id="SBS97315.1"/>
    </source>
</evidence>
<dbReference type="Proteomes" id="UP000078546">
    <property type="component" value="Unassembled WGS sequence"/>
</dbReference>
<evidence type="ECO:0000313" key="3">
    <source>
        <dbReference type="Proteomes" id="UP000078546"/>
    </source>
</evidence>
<dbReference type="InterPro" id="IPR019188">
    <property type="entry name" value="SNAPC1"/>
</dbReference>
<evidence type="ECO:0000256" key="1">
    <source>
        <dbReference type="SAM" id="MobiDB-lite"/>
    </source>
</evidence>
<feature type="region of interest" description="Disordered" evidence="1">
    <location>
        <begin position="159"/>
        <end position="233"/>
    </location>
</feature>
<sequence length="538" mass="63558">MRLSPIPCFPNVVLNGGEKKRKEKKRNTWIYVYNLNWLSLRKKWELEIAKVRLEASFLDALLYGRMWKVFQEDYNVCLRILQNYSAREGTHSTEESIRKEYINGCKGGKGDRTGALPGRRSGVTVSKRSSKWTYKCNVEDMENILYKWMNKIKKGEQKMGKKWDVKKGRREKKSEKLGKRSGKKIEDDDEKGRGQREKGGEEDGEKDGKKDGEKNGEKNGKKNGKKDGEKDGEGWKNNPFYQFSRLFRKTYFSLILSKSRYEQDVCVWEMLWCAWKHILKGSFQKRFTKYTQQFKKNITDFRAGCIYLLFFLFFSQQVVYSECTYPVYFSPEMFNMCLDVTEECEKLHVHTELRFILNFMLDSNCIILSYVDDLSEIYQDRYGAPLPTEKGKMDVENMAGICDVDMHDLYEHVREDIRDMCNTCDKYRRKTTRSKTSSCNLRSHMGRLQKALAKGDFGASVRGKQRKVYPSEEWKDEAWQEEAWQGEAWQSEWWQNGWWEKEQLQNGQLQNGQLQNEEQPNDEWPSKEWLDGGWLNGL</sequence>
<accession>A0A1A8WWH3</accession>
<protein>
    <submittedName>
        <fullName evidence="2">Uncharacterized protein</fullName>
    </submittedName>
</protein>
<gene>
    <name evidence="2" type="ORF">POVCU1_037200</name>
</gene>